<protein>
    <submittedName>
        <fullName evidence="2">Histone-lysine N-methyltransferase SETMAR</fullName>
    </submittedName>
</protein>
<name>A0AAV4AB34_9GAST</name>
<evidence type="ECO:0000256" key="1">
    <source>
        <dbReference type="SAM" id="MobiDB-lite"/>
    </source>
</evidence>
<proteinExistence type="predicted"/>
<feature type="compositionally biased region" description="Basic and acidic residues" evidence="1">
    <location>
        <begin position="97"/>
        <end position="110"/>
    </location>
</feature>
<gene>
    <name evidence="2" type="ORF">PoB_003059700</name>
</gene>
<keyword evidence="3" id="KW-1185">Reference proteome</keyword>
<dbReference type="AlphaFoldDB" id="A0AAV4AB34"/>
<accession>A0AAV4AB34</accession>
<reference evidence="2 3" key="1">
    <citation type="journal article" date="2021" name="Elife">
        <title>Chloroplast acquisition without the gene transfer in kleptoplastic sea slugs, Plakobranchus ocellatus.</title>
        <authorList>
            <person name="Maeda T."/>
            <person name="Takahashi S."/>
            <person name="Yoshida T."/>
            <person name="Shimamura S."/>
            <person name="Takaki Y."/>
            <person name="Nagai Y."/>
            <person name="Toyoda A."/>
            <person name="Suzuki Y."/>
            <person name="Arimoto A."/>
            <person name="Ishii H."/>
            <person name="Satoh N."/>
            <person name="Nishiyama T."/>
            <person name="Hasebe M."/>
            <person name="Maruyama T."/>
            <person name="Minagawa J."/>
            <person name="Obokata J."/>
            <person name="Shigenobu S."/>
        </authorList>
    </citation>
    <scope>NUCLEOTIDE SEQUENCE [LARGE SCALE GENOMIC DNA]</scope>
</reference>
<comment type="caution">
    <text evidence="2">The sequence shown here is derived from an EMBL/GenBank/DDBJ whole genome shotgun (WGS) entry which is preliminary data.</text>
</comment>
<feature type="region of interest" description="Disordered" evidence="1">
    <location>
        <begin position="88"/>
        <end position="110"/>
    </location>
</feature>
<sequence>MILVNGRVKFTDFTRKVGISKRRVHHKITDILGYRKVSARWVLRMLIDKMKVERRTCAKLLHKYEEEIETFFQQIVTRDNNGCTIMTQRANGNQWDTDTRTDDHPRNSKL</sequence>
<dbReference type="EMBL" id="BLXT01003735">
    <property type="protein sequence ID" value="GFO04092.1"/>
    <property type="molecule type" value="Genomic_DNA"/>
</dbReference>
<dbReference type="Proteomes" id="UP000735302">
    <property type="component" value="Unassembled WGS sequence"/>
</dbReference>
<evidence type="ECO:0000313" key="3">
    <source>
        <dbReference type="Proteomes" id="UP000735302"/>
    </source>
</evidence>
<organism evidence="2 3">
    <name type="scientific">Plakobranchus ocellatus</name>
    <dbReference type="NCBI Taxonomy" id="259542"/>
    <lineage>
        <taxon>Eukaryota</taxon>
        <taxon>Metazoa</taxon>
        <taxon>Spiralia</taxon>
        <taxon>Lophotrochozoa</taxon>
        <taxon>Mollusca</taxon>
        <taxon>Gastropoda</taxon>
        <taxon>Heterobranchia</taxon>
        <taxon>Euthyneura</taxon>
        <taxon>Panpulmonata</taxon>
        <taxon>Sacoglossa</taxon>
        <taxon>Placobranchoidea</taxon>
        <taxon>Plakobranchidae</taxon>
        <taxon>Plakobranchus</taxon>
    </lineage>
</organism>
<evidence type="ECO:0000313" key="2">
    <source>
        <dbReference type="EMBL" id="GFO04092.1"/>
    </source>
</evidence>